<proteinExistence type="predicted"/>
<protein>
    <submittedName>
        <fullName evidence="2">DNA polymerase epsilon catalytic subunit A</fullName>
    </submittedName>
</protein>
<comment type="caution">
    <text evidence="2">The sequence shown here is derived from an EMBL/GenBank/DDBJ whole genome shotgun (WGS) entry which is preliminary data.</text>
</comment>
<dbReference type="EMBL" id="JACTAM010000009">
    <property type="protein sequence ID" value="KAI2660976.1"/>
    <property type="molecule type" value="Genomic_DNA"/>
</dbReference>
<sequence length="316" mass="36023">MYPLQRTAVRKKNTSHVLCQLSPNKKNGRHQDNTSMADFGIHTVASDRPVSIHVEVTNECTLKATGDVCHNTHQLKRRPVRADAHQFTAELLPTKLPSSLYLESIHKLPQMVIDSGYKDDAPSKDMLKDITWKGFDVNERNNAVVEEDTLCLLQEVNPSKGASPLPVAAYVTCDHKTPSVTYFLQSFQTDLLIMYRVGQAKGQTGLEDLLQKYFLLITGHTFDLSILYRCLWHIMKNAKDLCKKDFISGLAKYFLPFATQWSDMMLGRHGPSPVYQNMSRFYKKVRQQFPQHHLQALPEKRLQKAPPNEIEAANEN</sequence>
<reference evidence="2 3" key="1">
    <citation type="submission" date="2022-01" db="EMBL/GenBank/DDBJ databases">
        <title>A high-quality chromosome-level genome assembly of rohu carp, Labeo rohita.</title>
        <authorList>
            <person name="Arick M.A. II"/>
            <person name="Hsu C.-Y."/>
            <person name="Magbanua Z."/>
            <person name="Pechanova O."/>
            <person name="Grover C."/>
            <person name="Miller E."/>
            <person name="Thrash A."/>
            <person name="Ezzel L."/>
            <person name="Alam S."/>
            <person name="Benzie J."/>
            <person name="Hamilton M."/>
            <person name="Karsi A."/>
            <person name="Lawrence M.L."/>
            <person name="Peterson D.G."/>
        </authorList>
    </citation>
    <scope>NUCLEOTIDE SEQUENCE [LARGE SCALE GENOMIC DNA]</scope>
    <source>
        <strain evidence="3">BAU-BD-2019</strain>
        <tissue evidence="2">Blood</tissue>
    </source>
</reference>
<evidence type="ECO:0000256" key="1">
    <source>
        <dbReference type="SAM" id="MobiDB-lite"/>
    </source>
</evidence>
<name>A0ABQ8MEJ8_LABRO</name>
<dbReference type="Proteomes" id="UP000830375">
    <property type="component" value="Unassembled WGS sequence"/>
</dbReference>
<evidence type="ECO:0000313" key="3">
    <source>
        <dbReference type="Proteomes" id="UP000830375"/>
    </source>
</evidence>
<keyword evidence="3" id="KW-1185">Reference proteome</keyword>
<accession>A0ABQ8MEJ8</accession>
<organism evidence="2 3">
    <name type="scientific">Labeo rohita</name>
    <name type="common">Indian major carp</name>
    <name type="synonym">Cyprinus rohita</name>
    <dbReference type="NCBI Taxonomy" id="84645"/>
    <lineage>
        <taxon>Eukaryota</taxon>
        <taxon>Metazoa</taxon>
        <taxon>Chordata</taxon>
        <taxon>Craniata</taxon>
        <taxon>Vertebrata</taxon>
        <taxon>Euteleostomi</taxon>
        <taxon>Actinopterygii</taxon>
        <taxon>Neopterygii</taxon>
        <taxon>Teleostei</taxon>
        <taxon>Ostariophysi</taxon>
        <taxon>Cypriniformes</taxon>
        <taxon>Cyprinidae</taxon>
        <taxon>Labeoninae</taxon>
        <taxon>Labeonini</taxon>
        <taxon>Labeo</taxon>
    </lineage>
</organism>
<evidence type="ECO:0000313" key="2">
    <source>
        <dbReference type="EMBL" id="KAI2660976.1"/>
    </source>
</evidence>
<feature type="region of interest" description="Disordered" evidence="1">
    <location>
        <begin position="296"/>
        <end position="316"/>
    </location>
</feature>
<gene>
    <name evidence="2" type="ORF">H4Q32_027569</name>
</gene>